<keyword evidence="8" id="KW-0902">Two-component regulatory system</keyword>
<dbReference type="InterPro" id="IPR001932">
    <property type="entry name" value="PPM-type_phosphatase-like_dom"/>
</dbReference>
<proteinExistence type="predicted"/>
<dbReference type="KEGG" id="blq:L21SP5_00654"/>
<evidence type="ECO:0000256" key="4">
    <source>
        <dbReference type="ARBA" id="ARBA00022679"/>
    </source>
</evidence>
<evidence type="ECO:0000256" key="5">
    <source>
        <dbReference type="ARBA" id="ARBA00022741"/>
    </source>
</evidence>
<dbReference type="InterPro" id="IPR001789">
    <property type="entry name" value="Sig_transdc_resp-reg_receiver"/>
</dbReference>
<evidence type="ECO:0000256" key="1">
    <source>
        <dbReference type="ARBA" id="ARBA00000085"/>
    </source>
</evidence>
<protein>
    <recommendedName>
        <fullName evidence="2">histidine kinase</fullName>
        <ecNumber evidence="2">2.7.13.3</ecNumber>
    </recommendedName>
</protein>
<feature type="modified residue" description="4-aspartylphosphate" evidence="9">
    <location>
        <position position="56"/>
    </location>
</feature>
<name>A0A0S2HWD3_9BACT</name>
<comment type="catalytic activity">
    <reaction evidence="1">
        <text>ATP + protein L-histidine = ADP + protein N-phospho-L-histidine.</text>
        <dbReference type="EC" id="2.7.13.3"/>
    </reaction>
</comment>
<dbReference type="GO" id="GO:0000160">
    <property type="term" value="P:phosphorelay signal transduction system"/>
    <property type="evidence" value="ECO:0007669"/>
    <property type="project" value="UniProtKB-KW"/>
</dbReference>
<feature type="domain" description="Response regulatory" evidence="10">
    <location>
        <begin position="7"/>
        <end position="123"/>
    </location>
</feature>
<dbReference type="SMART" id="SM00448">
    <property type="entry name" value="REC"/>
    <property type="match status" value="1"/>
</dbReference>
<dbReference type="InterPro" id="IPR050595">
    <property type="entry name" value="Bact_response_regulator"/>
</dbReference>
<evidence type="ECO:0000256" key="9">
    <source>
        <dbReference type="PROSITE-ProRule" id="PRU00169"/>
    </source>
</evidence>
<dbReference type="STRING" id="1307839.L21SP5_00654"/>
<evidence type="ECO:0000259" key="10">
    <source>
        <dbReference type="PROSITE" id="PS50110"/>
    </source>
</evidence>
<dbReference type="Pfam" id="PF00072">
    <property type="entry name" value="Response_reg"/>
    <property type="match status" value="1"/>
</dbReference>
<keyword evidence="6" id="KW-0418">Kinase</keyword>
<keyword evidence="5" id="KW-0547">Nucleotide-binding</keyword>
<sequence length="411" mass="45938">MQTHSQKILIVDDNPSNIQLLGTILSTNQYQAEFATSGADALEWLNNESFDLVLLDIMMPGMDGYEVCRKIKADKETAHIPVIFITAKQDTDSIVKGFDVGAVDYISKPFEERELLARLAFHLELLTARRKLEVLNSELQEKNDTMMQSLRYAEKLQEAMLPADKELKTNFNAHFVLFKPLHHLSGDFYWAKNIGNKTLLVLGDSMGHGIPGALLSVLGMSSLSEITNNSNDLSPANILTKLRDRENNLFSSNAGIMHDSIDMAVCLFDPENNTLTFSGANLPVAIVSSDSKPGKPLNANTQTLTNNDKNLTYIPGNKNTIGRNLFESDFENITIQLSKGDKIYLFSDGFRDQFGGAKGSKFKKKRFLNLLLETSTLNAEKQKNKLNSTFEKWKRNQPQIDDVTIIGIQPN</sequence>
<evidence type="ECO:0000256" key="3">
    <source>
        <dbReference type="ARBA" id="ARBA00022553"/>
    </source>
</evidence>
<dbReference type="PROSITE" id="PS50110">
    <property type="entry name" value="RESPONSE_REGULATORY"/>
    <property type="match status" value="1"/>
</dbReference>
<dbReference type="FunFam" id="3.40.50.2300:FF:000121">
    <property type="entry name" value="Sensor histidine kinase RcsC"/>
    <property type="match status" value="1"/>
</dbReference>
<dbReference type="PANTHER" id="PTHR44591:SF3">
    <property type="entry name" value="RESPONSE REGULATORY DOMAIN-CONTAINING PROTEIN"/>
    <property type="match status" value="1"/>
</dbReference>
<dbReference type="Gene3D" id="3.60.40.10">
    <property type="entry name" value="PPM-type phosphatase domain"/>
    <property type="match status" value="1"/>
</dbReference>
<dbReference type="SMART" id="SM00331">
    <property type="entry name" value="PP2C_SIG"/>
    <property type="match status" value="1"/>
</dbReference>
<dbReference type="RefSeq" id="WP_057951881.1">
    <property type="nucleotide sequence ID" value="NZ_CP013118.1"/>
</dbReference>
<dbReference type="CDD" id="cd19920">
    <property type="entry name" value="REC_PA4781-like"/>
    <property type="match status" value="1"/>
</dbReference>
<evidence type="ECO:0000256" key="2">
    <source>
        <dbReference type="ARBA" id="ARBA00012438"/>
    </source>
</evidence>
<dbReference type="PANTHER" id="PTHR44591">
    <property type="entry name" value="STRESS RESPONSE REGULATOR PROTEIN 1"/>
    <property type="match status" value="1"/>
</dbReference>
<evidence type="ECO:0000313" key="12">
    <source>
        <dbReference type="Proteomes" id="UP000064893"/>
    </source>
</evidence>
<gene>
    <name evidence="11" type="primary">pleD_3</name>
    <name evidence="11" type="ORF">L21SP5_00654</name>
</gene>
<dbReference type="OrthoDB" id="9763484at2"/>
<keyword evidence="7" id="KW-0067">ATP-binding</keyword>
<evidence type="ECO:0000256" key="7">
    <source>
        <dbReference type="ARBA" id="ARBA00022840"/>
    </source>
</evidence>
<dbReference type="EMBL" id="CP013118">
    <property type="protein sequence ID" value="ALO14326.1"/>
    <property type="molecule type" value="Genomic_DNA"/>
</dbReference>
<accession>A0A0S2HWD3</accession>
<evidence type="ECO:0000313" key="11">
    <source>
        <dbReference type="EMBL" id="ALO14326.1"/>
    </source>
</evidence>
<dbReference type="EC" id="2.7.13.3" evidence="2"/>
<keyword evidence="12" id="KW-1185">Reference proteome</keyword>
<organism evidence="11 12">
    <name type="scientific">Salinivirga cyanobacteriivorans</name>
    <dbReference type="NCBI Taxonomy" id="1307839"/>
    <lineage>
        <taxon>Bacteria</taxon>
        <taxon>Pseudomonadati</taxon>
        <taxon>Bacteroidota</taxon>
        <taxon>Bacteroidia</taxon>
        <taxon>Bacteroidales</taxon>
        <taxon>Salinivirgaceae</taxon>
        <taxon>Salinivirga</taxon>
    </lineage>
</organism>
<keyword evidence="4" id="KW-0808">Transferase</keyword>
<dbReference type="Proteomes" id="UP000064893">
    <property type="component" value="Chromosome"/>
</dbReference>
<dbReference type="Pfam" id="PF07228">
    <property type="entry name" value="SpoIIE"/>
    <property type="match status" value="1"/>
</dbReference>
<evidence type="ECO:0000256" key="6">
    <source>
        <dbReference type="ARBA" id="ARBA00022777"/>
    </source>
</evidence>
<dbReference type="InterPro" id="IPR036457">
    <property type="entry name" value="PPM-type-like_dom_sf"/>
</dbReference>
<dbReference type="SUPFAM" id="SSF52172">
    <property type="entry name" value="CheY-like"/>
    <property type="match status" value="1"/>
</dbReference>
<dbReference type="GO" id="GO:0004673">
    <property type="term" value="F:protein histidine kinase activity"/>
    <property type="evidence" value="ECO:0007669"/>
    <property type="project" value="UniProtKB-EC"/>
</dbReference>
<dbReference type="Gene3D" id="3.40.50.2300">
    <property type="match status" value="1"/>
</dbReference>
<reference evidence="11 12" key="1">
    <citation type="submission" date="2015-11" db="EMBL/GenBank/DDBJ databases">
        <title>Description and complete genome sequence of a novel strain predominating in hypersaline microbial mats and representing a new family of the Bacteriodetes phylum.</title>
        <authorList>
            <person name="Spring S."/>
            <person name="Bunk B."/>
            <person name="Sproer C."/>
            <person name="Klenk H.-P."/>
        </authorList>
    </citation>
    <scope>NUCLEOTIDE SEQUENCE [LARGE SCALE GENOMIC DNA]</scope>
    <source>
        <strain evidence="11 12">L21-Spi-D4</strain>
    </source>
</reference>
<dbReference type="AlphaFoldDB" id="A0A0S2HWD3"/>
<dbReference type="InterPro" id="IPR011006">
    <property type="entry name" value="CheY-like_superfamily"/>
</dbReference>
<keyword evidence="3 9" id="KW-0597">Phosphoprotein</keyword>
<dbReference type="GO" id="GO:0005524">
    <property type="term" value="F:ATP binding"/>
    <property type="evidence" value="ECO:0007669"/>
    <property type="project" value="UniProtKB-KW"/>
</dbReference>
<evidence type="ECO:0000256" key="8">
    <source>
        <dbReference type="ARBA" id="ARBA00023012"/>
    </source>
</evidence>